<evidence type="ECO:0000313" key="3">
    <source>
        <dbReference type="EMBL" id="QDT45489.1"/>
    </source>
</evidence>
<organism evidence="3 4">
    <name type="scientific">Gimesia alba</name>
    <dbReference type="NCBI Taxonomy" id="2527973"/>
    <lineage>
        <taxon>Bacteria</taxon>
        <taxon>Pseudomonadati</taxon>
        <taxon>Planctomycetota</taxon>
        <taxon>Planctomycetia</taxon>
        <taxon>Planctomycetales</taxon>
        <taxon>Planctomycetaceae</taxon>
        <taxon>Gimesia</taxon>
    </lineage>
</organism>
<dbReference type="KEGG" id="gaz:Pan241w_56140"/>
<keyword evidence="2" id="KW-1133">Transmembrane helix</keyword>
<feature type="transmembrane region" description="Helical" evidence="2">
    <location>
        <begin position="78"/>
        <end position="106"/>
    </location>
</feature>
<dbReference type="EMBL" id="CP036269">
    <property type="protein sequence ID" value="QDT45489.1"/>
    <property type="molecule type" value="Genomic_DNA"/>
</dbReference>
<gene>
    <name evidence="3" type="ORF">Pan241w_56140</name>
</gene>
<dbReference type="OrthoDB" id="207926at2"/>
<keyword evidence="2" id="KW-0812">Transmembrane</keyword>
<evidence type="ECO:0000256" key="2">
    <source>
        <dbReference type="SAM" id="Phobius"/>
    </source>
</evidence>
<keyword evidence="2" id="KW-0472">Membrane</keyword>
<name>A0A517RNM7_9PLAN</name>
<proteinExistence type="predicted"/>
<reference evidence="3 4" key="1">
    <citation type="submission" date="2019-02" db="EMBL/GenBank/DDBJ databases">
        <title>Deep-cultivation of Planctomycetes and their phenomic and genomic characterization uncovers novel biology.</title>
        <authorList>
            <person name="Wiegand S."/>
            <person name="Jogler M."/>
            <person name="Boedeker C."/>
            <person name="Pinto D."/>
            <person name="Vollmers J."/>
            <person name="Rivas-Marin E."/>
            <person name="Kohn T."/>
            <person name="Peeters S.H."/>
            <person name="Heuer A."/>
            <person name="Rast P."/>
            <person name="Oberbeckmann S."/>
            <person name="Bunk B."/>
            <person name="Jeske O."/>
            <person name="Meyerdierks A."/>
            <person name="Storesund J.E."/>
            <person name="Kallscheuer N."/>
            <person name="Luecker S."/>
            <person name="Lage O.M."/>
            <person name="Pohl T."/>
            <person name="Merkel B.J."/>
            <person name="Hornburger P."/>
            <person name="Mueller R.-W."/>
            <person name="Bruemmer F."/>
            <person name="Labrenz M."/>
            <person name="Spormann A.M."/>
            <person name="Op den Camp H."/>
            <person name="Overmann J."/>
            <person name="Amann R."/>
            <person name="Jetten M.S.M."/>
            <person name="Mascher T."/>
            <person name="Medema M.H."/>
            <person name="Devos D.P."/>
            <person name="Kaster A.-K."/>
            <person name="Ovreas L."/>
            <person name="Rohde M."/>
            <person name="Galperin M.Y."/>
            <person name="Jogler C."/>
        </authorList>
    </citation>
    <scope>NUCLEOTIDE SEQUENCE [LARGE SCALE GENOMIC DNA]</scope>
    <source>
        <strain evidence="3 4">Pan241w</strain>
    </source>
</reference>
<dbReference type="Proteomes" id="UP000317171">
    <property type="component" value="Chromosome"/>
</dbReference>
<dbReference type="RefSeq" id="WP_145222152.1">
    <property type="nucleotide sequence ID" value="NZ_CP036269.1"/>
</dbReference>
<feature type="compositionally biased region" description="Polar residues" evidence="1">
    <location>
        <begin position="125"/>
        <end position="141"/>
    </location>
</feature>
<evidence type="ECO:0000256" key="1">
    <source>
        <dbReference type="SAM" id="MobiDB-lite"/>
    </source>
</evidence>
<evidence type="ECO:0000313" key="4">
    <source>
        <dbReference type="Proteomes" id="UP000317171"/>
    </source>
</evidence>
<accession>A0A517RNM7</accession>
<dbReference type="AlphaFoldDB" id="A0A517RNM7"/>
<keyword evidence="4" id="KW-1185">Reference proteome</keyword>
<feature type="region of interest" description="Disordered" evidence="1">
    <location>
        <begin position="124"/>
        <end position="153"/>
    </location>
</feature>
<sequence>MNITTFQCPHCQALLRMRSRQVGDSAFDCPDCEHPLQLTQTPDGQWTIHLISTPPIHQNSLRFSHKARAGWNSLQRCGAFLIASPVLMSWFVAGTGAFLILLMMLLDRSPSATVQTEEPVATVSEIASSDPTETSTNTEVDTLQPPAENVDPIPNPQPVAELPLPVAEAQPLKAVPDENDQELIAAKPEQIPPLMAQKPLPPAPLSAPATDITVALKIPIVEFRQPDAIPLKTLITQFEEMLDTEFLFADNIKNDPKLMQTAVSVSRKNTTLEKLLTLILSKGALTYSVKSNKIHIQRTTAP</sequence>
<protein>
    <submittedName>
        <fullName evidence="3">Uncharacterized protein</fullName>
    </submittedName>
</protein>